<dbReference type="Proteomes" id="UP000615446">
    <property type="component" value="Unassembled WGS sequence"/>
</dbReference>
<dbReference type="OrthoDB" id="2415771at2759"/>
<name>A0A8H3L1T8_9GLOM</name>
<dbReference type="AlphaFoldDB" id="A0A8H3L1T8"/>
<accession>A0A8H3L1T8</accession>
<evidence type="ECO:0000313" key="1">
    <source>
        <dbReference type="EMBL" id="GES77221.1"/>
    </source>
</evidence>
<dbReference type="EMBL" id="BLAL01000029">
    <property type="protein sequence ID" value="GES77221.1"/>
    <property type="molecule type" value="Genomic_DNA"/>
</dbReference>
<sequence>MKGRAIHPPKELEEFFNRSDPSSYKNVRSKFDYDCLMKKFTKCLNEYSTYLNMQRIKISKNHQLEIPTGSIDDSISIKVYEGVHFFSNFQTKNIYNNLNNKLSTLPYWEALDIEPFVLSEPRKKYTYIHNLPENIHQKFGIFCYSSGNSIFHACFLWRVDESLGNEEITNKSYIICEDLKSKIPIYHTRFMHSSSATNMIKTQVMLRVKQLLVHGNDKIIVDLRNFNKGQPEQYAEFWKYIRQFLEECAAVDDSPNNETVKVSEYYTRKLDIKYMVQAQYSNLVFLDDKHCCKVREPNYSVAAIDQGKSVIVANGIIFAVADHDFTKCGLISSVIMQAEIPNSINESFYHGNIFVGLKNPIFEPSSAMRHATELYNIIVKTNKPYLFLYMNGGPDHQVKFVKTQITLISLFLALDLDYLIAVRVDCPRTF</sequence>
<reference evidence="1" key="1">
    <citation type="submission" date="2019-10" db="EMBL/GenBank/DDBJ databases">
        <title>Conservation and host-specific expression of non-tandemly repeated heterogenous ribosome RNA gene in arbuscular mycorrhizal fungi.</title>
        <authorList>
            <person name="Maeda T."/>
            <person name="Kobayashi Y."/>
            <person name="Nakagawa T."/>
            <person name="Ezawa T."/>
            <person name="Yamaguchi K."/>
            <person name="Bino T."/>
            <person name="Nishimoto Y."/>
            <person name="Shigenobu S."/>
            <person name="Kawaguchi M."/>
        </authorList>
    </citation>
    <scope>NUCLEOTIDE SEQUENCE</scope>
    <source>
        <strain evidence="1">HR1</strain>
    </source>
</reference>
<comment type="caution">
    <text evidence="1">The sequence shown here is derived from an EMBL/GenBank/DDBJ whole genome shotgun (WGS) entry which is preliminary data.</text>
</comment>
<evidence type="ECO:0000313" key="2">
    <source>
        <dbReference type="Proteomes" id="UP000615446"/>
    </source>
</evidence>
<organism evidence="1 2">
    <name type="scientific">Rhizophagus clarus</name>
    <dbReference type="NCBI Taxonomy" id="94130"/>
    <lineage>
        <taxon>Eukaryota</taxon>
        <taxon>Fungi</taxon>
        <taxon>Fungi incertae sedis</taxon>
        <taxon>Mucoromycota</taxon>
        <taxon>Glomeromycotina</taxon>
        <taxon>Glomeromycetes</taxon>
        <taxon>Glomerales</taxon>
        <taxon>Glomeraceae</taxon>
        <taxon>Rhizophagus</taxon>
    </lineage>
</organism>
<gene>
    <name evidence="1" type="ORF">RCL2_000460400</name>
</gene>
<protein>
    <submittedName>
        <fullName evidence="1">Uncharacterized protein</fullName>
    </submittedName>
</protein>
<proteinExistence type="predicted"/>